<reference evidence="2" key="1">
    <citation type="journal article" date="2021" name="Nat. Commun.">
        <title>Genetic determinants of endophytism in the Arabidopsis root mycobiome.</title>
        <authorList>
            <person name="Mesny F."/>
            <person name="Miyauchi S."/>
            <person name="Thiergart T."/>
            <person name="Pickel B."/>
            <person name="Atanasova L."/>
            <person name="Karlsson M."/>
            <person name="Huettel B."/>
            <person name="Barry K.W."/>
            <person name="Haridas S."/>
            <person name="Chen C."/>
            <person name="Bauer D."/>
            <person name="Andreopoulos W."/>
            <person name="Pangilinan J."/>
            <person name="LaButti K."/>
            <person name="Riley R."/>
            <person name="Lipzen A."/>
            <person name="Clum A."/>
            <person name="Drula E."/>
            <person name="Henrissat B."/>
            <person name="Kohler A."/>
            <person name="Grigoriev I.V."/>
            <person name="Martin F.M."/>
            <person name="Hacquard S."/>
        </authorList>
    </citation>
    <scope>NUCLEOTIDE SEQUENCE</scope>
    <source>
        <strain evidence="2">MPI-CAGE-CH-0230</strain>
    </source>
</reference>
<feature type="transmembrane region" description="Helical" evidence="1">
    <location>
        <begin position="24"/>
        <end position="44"/>
    </location>
</feature>
<evidence type="ECO:0000313" key="3">
    <source>
        <dbReference type="Proteomes" id="UP000756346"/>
    </source>
</evidence>
<comment type="caution">
    <text evidence="2">The sequence shown here is derived from an EMBL/GenBank/DDBJ whole genome shotgun (WGS) entry which is preliminary data.</text>
</comment>
<keyword evidence="1" id="KW-0812">Transmembrane</keyword>
<proteinExistence type="predicted"/>
<dbReference type="EMBL" id="JAGTJQ010000006">
    <property type="protein sequence ID" value="KAH7028827.1"/>
    <property type="molecule type" value="Genomic_DNA"/>
</dbReference>
<feature type="transmembrane region" description="Helical" evidence="1">
    <location>
        <begin position="233"/>
        <end position="253"/>
    </location>
</feature>
<organism evidence="2 3">
    <name type="scientific">Microdochium trichocladiopsis</name>
    <dbReference type="NCBI Taxonomy" id="1682393"/>
    <lineage>
        <taxon>Eukaryota</taxon>
        <taxon>Fungi</taxon>
        <taxon>Dikarya</taxon>
        <taxon>Ascomycota</taxon>
        <taxon>Pezizomycotina</taxon>
        <taxon>Sordariomycetes</taxon>
        <taxon>Xylariomycetidae</taxon>
        <taxon>Xylariales</taxon>
        <taxon>Microdochiaceae</taxon>
        <taxon>Microdochium</taxon>
    </lineage>
</organism>
<dbReference type="OrthoDB" id="16820at2759"/>
<keyword evidence="1" id="KW-1133">Transmembrane helix</keyword>
<dbReference type="GeneID" id="70186382"/>
<keyword evidence="1" id="KW-0472">Membrane</keyword>
<dbReference type="Proteomes" id="UP000756346">
    <property type="component" value="Unassembled WGS sequence"/>
</dbReference>
<name>A0A9P9BP30_9PEZI</name>
<evidence type="ECO:0000256" key="1">
    <source>
        <dbReference type="SAM" id="Phobius"/>
    </source>
</evidence>
<feature type="transmembrane region" description="Helical" evidence="1">
    <location>
        <begin position="201"/>
        <end position="221"/>
    </location>
</feature>
<feature type="transmembrane region" description="Helical" evidence="1">
    <location>
        <begin position="383"/>
        <end position="405"/>
    </location>
</feature>
<dbReference type="AlphaFoldDB" id="A0A9P9BP30"/>
<accession>A0A9P9BP30</accession>
<sequence length="430" mass="45739">MARTVGSPPGPAAAASSPARGRPLAVTLLFTVLFAACASCGYWYNRVYQVGTPFIQDFEAHLKTGLLADDKTPLKRGAWTGHQGTDELLTLLALFFSPGSYGHGSGGFSGRAVMVQQAQLLLQLVSVLTLQMVEGYRGRNRWTLLSFPSIWAFFYQTMSGMFIFPVWYAVHTLLSHRASYFSAPASTSSSGLAISRPFAKALLPAILVLYVVPTIAMYIPYANPEINQDAAAFWQATPAYVNVALWVLALTVFRGGDSSSSSTISTARSSSSARHVNRAYALAFVVGVLTHISVVWLVMTSSPEQDPSMSFSALFVPTLDLHNALPGSPAAGIVWGTLRMFQFDHIGIFASTLLWAVLGIYDVQTRLGAAGGEKEGGAVVVPILALLAGVVVLGPGAALAAFGVWREKKLAGAAASSTTVAGRVEGKKRQ</sequence>
<evidence type="ECO:0000313" key="2">
    <source>
        <dbReference type="EMBL" id="KAH7028827.1"/>
    </source>
</evidence>
<protein>
    <submittedName>
        <fullName evidence="2">Uncharacterized protein</fullName>
    </submittedName>
</protein>
<gene>
    <name evidence="2" type="ORF">B0I36DRAFT_349819</name>
</gene>
<feature type="transmembrane region" description="Helical" evidence="1">
    <location>
        <begin position="345"/>
        <end position="363"/>
    </location>
</feature>
<dbReference type="RefSeq" id="XP_046011115.1">
    <property type="nucleotide sequence ID" value="XM_046156836.1"/>
</dbReference>
<keyword evidence="3" id="KW-1185">Reference proteome</keyword>
<feature type="transmembrane region" description="Helical" evidence="1">
    <location>
        <begin position="279"/>
        <end position="299"/>
    </location>
</feature>
<feature type="transmembrane region" description="Helical" evidence="1">
    <location>
        <begin position="150"/>
        <end position="170"/>
    </location>
</feature>